<proteinExistence type="inferred from homology"/>
<evidence type="ECO:0000256" key="4">
    <source>
        <dbReference type="ARBA" id="ARBA00022676"/>
    </source>
</evidence>
<comment type="pathway">
    <text evidence="2">Protein modification; protein glycosylation.</text>
</comment>
<dbReference type="AlphaFoldDB" id="A0A9P0E9J3"/>
<dbReference type="GO" id="GO:0035251">
    <property type="term" value="F:UDP-glucosyltransferase activity"/>
    <property type="evidence" value="ECO:0007669"/>
    <property type="project" value="TreeGrafter"/>
</dbReference>
<comment type="subcellular location">
    <subcellularLocation>
        <location evidence="1">Endoplasmic reticulum lumen</location>
    </subcellularLocation>
</comment>
<feature type="domain" description="Glycosyl transferase CAP10" evidence="8">
    <location>
        <begin position="126"/>
        <end position="379"/>
    </location>
</feature>
<dbReference type="GO" id="GO:0006493">
    <property type="term" value="P:protein O-linked glycosylation"/>
    <property type="evidence" value="ECO:0007669"/>
    <property type="project" value="TreeGrafter"/>
</dbReference>
<evidence type="ECO:0000256" key="6">
    <source>
        <dbReference type="ARBA" id="ARBA00045690"/>
    </source>
</evidence>
<protein>
    <recommendedName>
        <fullName evidence="8">Glycosyl transferase CAP10 domain-containing protein</fullName>
    </recommendedName>
</protein>
<evidence type="ECO:0000259" key="8">
    <source>
        <dbReference type="SMART" id="SM00672"/>
    </source>
</evidence>
<evidence type="ECO:0000256" key="1">
    <source>
        <dbReference type="ARBA" id="ARBA00004319"/>
    </source>
</evidence>
<comment type="function">
    <text evidence="6">Protein O-glucosyltransferase. Catalyzes the reaction that attaches glucose through an O-glycosidic linkage to a conserved serine residue found in the consensus sequence C-X-S-X-[PA]-C in epidermal growth factor-like repeats. Regulates Notch signaling by glucosylating Notch in the ER, glucosylation is required for the correct folding and cleavage of Notch.</text>
</comment>
<accession>A0A9P0E9J3</accession>
<dbReference type="PANTHER" id="PTHR12203:SF35">
    <property type="entry name" value="PROTEIN O-GLUCOSYLTRANSFERASE 1"/>
    <property type="match status" value="1"/>
</dbReference>
<evidence type="ECO:0000256" key="5">
    <source>
        <dbReference type="ARBA" id="ARBA00022679"/>
    </source>
</evidence>
<feature type="signal peptide" evidence="7">
    <location>
        <begin position="1"/>
        <end position="19"/>
    </location>
</feature>
<dbReference type="Proteomes" id="UP001152798">
    <property type="component" value="Chromosome 2"/>
</dbReference>
<dbReference type="GO" id="GO:0005788">
    <property type="term" value="C:endoplasmic reticulum lumen"/>
    <property type="evidence" value="ECO:0007669"/>
    <property type="project" value="UniProtKB-SubCell"/>
</dbReference>
<keyword evidence="4" id="KW-0328">Glycosyltransferase</keyword>
<reference evidence="9" key="1">
    <citation type="submission" date="2022-01" db="EMBL/GenBank/DDBJ databases">
        <authorList>
            <person name="King R."/>
        </authorList>
    </citation>
    <scope>NUCLEOTIDE SEQUENCE</scope>
</reference>
<dbReference type="OrthoDB" id="202415at2759"/>
<feature type="chain" id="PRO_5040455529" description="Glycosyl transferase CAP10 domain-containing protein" evidence="7">
    <location>
        <begin position="20"/>
        <end position="390"/>
    </location>
</feature>
<name>A0A9P0E9J3_NEZVI</name>
<dbReference type="InterPro" id="IPR051091">
    <property type="entry name" value="O-Glucosyltr/Glycosyltrsf_90"/>
</dbReference>
<keyword evidence="10" id="KW-1185">Reference proteome</keyword>
<dbReference type="GO" id="GO:0035252">
    <property type="term" value="F:UDP-xylosyltransferase activity"/>
    <property type="evidence" value="ECO:0007669"/>
    <property type="project" value="TreeGrafter"/>
</dbReference>
<evidence type="ECO:0000256" key="2">
    <source>
        <dbReference type="ARBA" id="ARBA00004922"/>
    </source>
</evidence>
<dbReference type="SMART" id="SM00672">
    <property type="entry name" value="CAP10"/>
    <property type="match status" value="1"/>
</dbReference>
<evidence type="ECO:0000313" key="9">
    <source>
        <dbReference type="EMBL" id="CAH1394121.1"/>
    </source>
</evidence>
<gene>
    <name evidence="9" type="ORF">NEZAVI_LOCUS4668</name>
</gene>
<dbReference type="Pfam" id="PF05686">
    <property type="entry name" value="Glyco_transf_90"/>
    <property type="match status" value="1"/>
</dbReference>
<evidence type="ECO:0000256" key="3">
    <source>
        <dbReference type="ARBA" id="ARBA00010118"/>
    </source>
</evidence>
<keyword evidence="5" id="KW-0808">Transferase</keyword>
<keyword evidence="7" id="KW-0732">Signal</keyword>
<organism evidence="9 10">
    <name type="scientific">Nezara viridula</name>
    <name type="common">Southern green stink bug</name>
    <name type="synonym">Cimex viridulus</name>
    <dbReference type="NCBI Taxonomy" id="85310"/>
    <lineage>
        <taxon>Eukaryota</taxon>
        <taxon>Metazoa</taxon>
        <taxon>Ecdysozoa</taxon>
        <taxon>Arthropoda</taxon>
        <taxon>Hexapoda</taxon>
        <taxon>Insecta</taxon>
        <taxon>Pterygota</taxon>
        <taxon>Neoptera</taxon>
        <taxon>Paraneoptera</taxon>
        <taxon>Hemiptera</taxon>
        <taxon>Heteroptera</taxon>
        <taxon>Panheteroptera</taxon>
        <taxon>Pentatomomorpha</taxon>
        <taxon>Pentatomoidea</taxon>
        <taxon>Pentatomidae</taxon>
        <taxon>Pentatominae</taxon>
        <taxon>Nezara</taxon>
    </lineage>
</organism>
<dbReference type="InterPro" id="IPR006598">
    <property type="entry name" value="CAP10"/>
</dbReference>
<evidence type="ECO:0000313" key="10">
    <source>
        <dbReference type="Proteomes" id="UP001152798"/>
    </source>
</evidence>
<dbReference type="EMBL" id="OV725078">
    <property type="protein sequence ID" value="CAH1394121.1"/>
    <property type="molecule type" value="Genomic_DNA"/>
</dbReference>
<sequence length="390" mass="46655">MMQLIQIVSFLLMIKLSNTNEYCDSISGKCSENNENIYSKEYYVYLTTYLRKNADYQPSNDTCFESNIADDLRIFKNGITKEMLNNAYSKGVKYQIINHELYRSQECLFPTRCNGVEYFLIQLKSELPDFECVINFYDWPQISKHHGSPVPVFSFSKTKDYYDIMYPAWSFWDGGPAIKIYPKGLGRWDLHRKKLISVSKEIQWEEKKKVFFFRGSRTSSERDVIVQLSRKEKDLVNASYTKNQAWKSDKDTLGYPPAEEVALEDHCIYRYLFNFRGVTASFRFKYLFLCKSLVLHIGNEWNEFFYNHMKPWVHYIPLRTDDTENDYRKLMNFILKEDKVAQEIAFKGYKFIRNKLRMKDIRCYWRTLLTYYSKLLKFQPKLDETLKKIS</sequence>
<dbReference type="GO" id="GO:0045747">
    <property type="term" value="P:positive regulation of Notch signaling pathway"/>
    <property type="evidence" value="ECO:0007669"/>
    <property type="project" value="TreeGrafter"/>
</dbReference>
<comment type="similarity">
    <text evidence="3">Belongs to the glycosyltransferase 90 family.</text>
</comment>
<dbReference type="PANTHER" id="PTHR12203">
    <property type="entry name" value="KDEL LYS-ASP-GLU-LEU CONTAINING - RELATED"/>
    <property type="match status" value="1"/>
</dbReference>
<evidence type="ECO:0000256" key="7">
    <source>
        <dbReference type="SAM" id="SignalP"/>
    </source>
</evidence>